<dbReference type="Proteomes" id="UP000095751">
    <property type="component" value="Unassembled WGS sequence"/>
</dbReference>
<feature type="compositionally biased region" description="Basic and acidic residues" evidence="1">
    <location>
        <begin position="687"/>
        <end position="698"/>
    </location>
</feature>
<feature type="transmembrane region" description="Helical" evidence="2">
    <location>
        <begin position="167"/>
        <end position="187"/>
    </location>
</feature>
<organism evidence="3 4">
    <name type="scientific">Fragilariopsis cylindrus CCMP1102</name>
    <dbReference type="NCBI Taxonomy" id="635003"/>
    <lineage>
        <taxon>Eukaryota</taxon>
        <taxon>Sar</taxon>
        <taxon>Stramenopiles</taxon>
        <taxon>Ochrophyta</taxon>
        <taxon>Bacillariophyta</taxon>
        <taxon>Bacillariophyceae</taxon>
        <taxon>Bacillariophycidae</taxon>
        <taxon>Bacillariales</taxon>
        <taxon>Bacillariaceae</taxon>
        <taxon>Fragilariopsis</taxon>
    </lineage>
</organism>
<feature type="compositionally biased region" description="Acidic residues" evidence="1">
    <location>
        <begin position="29"/>
        <end position="40"/>
    </location>
</feature>
<feature type="compositionally biased region" description="Basic and acidic residues" evidence="1">
    <location>
        <begin position="56"/>
        <end position="68"/>
    </location>
</feature>
<keyword evidence="4" id="KW-1185">Reference proteome</keyword>
<evidence type="ECO:0000313" key="4">
    <source>
        <dbReference type="Proteomes" id="UP000095751"/>
    </source>
</evidence>
<sequence length="781" mass="87530">MATIGTTPSTMKSINKLLKGFCDPHAAPDDDDGDSDDDDVYYDHQGLRFQQSSPLVEERQETKSREETFNENVASAATNYDDDTSTSRILFPACSADEDEDGDGDQDQEKKKKITEKTLTSNRIPQDDFDDEDRSDNEKNSQHQYQQSQSQSQCTVNHRLKRTTSIFISYVLVIATTWGSVVMLYLLQKNGVLDDCVTKIAKNPIVHINVISINRIGDNIVGYYEESELKKYVDRIEIKLKESVISENIRIISEKWVEIKDNFGKYYTNNTLRRYSQPYIPSSRLRPPVLEEELTEKKSPVEDDVGIDSVFEAESLNDITTSTEPMSLDDDVIKSKYEDIASANSVDSIRGYSELKEIHSSSSFKINNNKSEQDTSINISTPVLNESKVAIKSIREEEKINNTINETTIPNNTKILDDFKKEVLSPYMDPEVFSEEIKSDEIFEDVPVVNEQLDLPGNKISSDEKSTAASNIDKLTGNEFDMKEKYDFSSNIANDDGIFETTEQFIDESSTNVSSYASDGESRSTIDFEGTMEWTSPLNNTSASDKTPITDQFDSLERSTTNNSTISTDNKLTAREEKQEYGTVERDESIHVDEEEKVTNPLIDQQTEESTVSLPNVPAGVDVIEISTTGQSASVISQDEGNTDALLSKLKVRRHWNSPRGWVRRKQKPIAEAEAPTMEAASVETTKISESKVEKTVEEESSAAEAGQENENEIAATATETEGLDPFPTDDLGTQPPSTAEPEQPQEVKIEEAAAETADQEEQQETQHRQPPEQPEEEVSN</sequence>
<feature type="region of interest" description="Disordered" evidence="1">
    <location>
        <begin position="662"/>
        <end position="781"/>
    </location>
</feature>
<reference evidence="3 4" key="1">
    <citation type="submission" date="2016-09" db="EMBL/GenBank/DDBJ databases">
        <title>Extensive genetic diversity and differential bi-allelic expression allows diatom success in the polar Southern Ocean.</title>
        <authorList>
            <consortium name="DOE Joint Genome Institute"/>
            <person name="Mock T."/>
            <person name="Otillar R.P."/>
            <person name="Strauss J."/>
            <person name="Dupont C."/>
            <person name="Frickenhaus S."/>
            <person name="Maumus F."/>
            <person name="Mcmullan M."/>
            <person name="Sanges R."/>
            <person name="Schmutz J."/>
            <person name="Toseland A."/>
            <person name="Valas R."/>
            <person name="Veluchamy A."/>
            <person name="Ward B.J."/>
            <person name="Allen A."/>
            <person name="Barry K."/>
            <person name="Falciatore A."/>
            <person name="Ferrante M."/>
            <person name="Fortunato A.E."/>
            <person name="Gloeckner G."/>
            <person name="Gruber A."/>
            <person name="Hipkin R."/>
            <person name="Janech M."/>
            <person name="Kroth P."/>
            <person name="Leese F."/>
            <person name="Lindquist E."/>
            <person name="Lyon B.R."/>
            <person name="Martin J."/>
            <person name="Mayer C."/>
            <person name="Parker M."/>
            <person name="Quesneville H."/>
            <person name="Raymond J."/>
            <person name="Uhlig C."/>
            <person name="Valentin K.U."/>
            <person name="Worden A.Z."/>
            <person name="Armbrust E.V."/>
            <person name="Bowler C."/>
            <person name="Green B."/>
            <person name="Moulton V."/>
            <person name="Van Oosterhout C."/>
            <person name="Grigoriev I."/>
        </authorList>
    </citation>
    <scope>NUCLEOTIDE SEQUENCE [LARGE SCALE GENOMIC DNA]</scope>
    <source>
        <strain evidence="3 4">CCMP1102</strain>
    </source>
</reference>
<name>A0A1E7FXR3_9STRA</name>
<keyword evidence="2" id="KW-0812">Transmembrane</keyword>
<accession>A0A1E7FXR3</accession>
<dbReference type="KEGG" id="fcy:FRACYDRAFT_233088"/>
<dbReference type="AlphaFoldDB" id="A0A1E7FXR3"/>
<evidence type="ECO:0000313" key="3">
    <source>
        <dbReference type="EMBL" id="OEU22925.1"/>
    </source>
</evidence>
<feature type="compositionally biased region" description="Acidic residues" evidence="1">
    <location>
        <begin position="96"/>
        <end position="106"/>
    </location>
</feature>
<protein>
    <submittedName>
        <fullName evidence="3">Uncharacterized protein</fullName>
    </submittedName>
</protein>
<evidence type="ECO:0000256" key="1">
    <source>
        <dbReference type="SAM" id="MobiDB-lite"/>
    </source>
</evidence>
<keyword evidence="2" id="KW-1133">Transmembrane helix</keyword>
<feature type="region of interest" description="Disordered" evidence="1">
    <location>
        <begin position="22"/>
        <end position="154"/>
    </location>
</feature>
<proteinExistence type="predicted"/>
<keyword evidence="2" id="KW-0472">Membrane</keyword>
<dbReference type="EMBL" id="KV784353">
    <property type="protein sequence ID" value="OEU22925.1"/>
    <property type="molecule type" value="Genomic_DNA"/>
</dbReference>
<feature type="compositionally biased region" description="Acidic residues" evidence="1">
    <location>
        <begin position="699"/>
        <end position="712"/>
    </location>
</feature>
<gene>
    <name evidence="3" type="ORF">FRACYDRAFT_233088</name>
</gene>
<evidence type="ECO:0000256" key="2">
    <source>
        <dbReference type="SAM" id="Phobius"/>
    </source>
</evidence>
<dbReference type="InParanoid" id="A0A1E7FXR3"/>
<feature type="compositionally biased region" description="Low complexity" evidence="1">
    <location>
        <begin position="142"/>
        <end position="153"/>
    </location>
</feature>